<dbReference type="Gene3D" id="3.40.980.10">
    <property type="entry name" value="MoaB/Mog-like domain"/>
    <property type="match status" value="1"/>
</dbReference>
<gene>
    <name evidence="10" type="ORF">CAZ10_29560</name>
    <name evidence="8" type="ORF">GNQ48_15030</name>
    <name evidence="9" type="ORF">GUL26_00545</name>
</gene>
<accession>A0A0C7D1A0</accession>
<protein>
    <recommendedName>
        <fullName evidence="6">Molybdopterin molybdenumtransferase</fullName>
        <ecNumber evidence="6">2.10.1.1</ecNumber>
    </recommendedName>
</protein>
<dbReference type="InterPro" id="IPR036425">
    <property type="entry name" value="MoaB/Mog-like_dom_sf"/>
</dbReference>
<dbReference type="PANTHER" id="PTHR10192">
    <property type="entry name" value="MOLYBDOPTERIN BIOSYNTHESIS PROTEIN"/>
    <property type="match status" value="1"/>
</dbReference>
<dbReference type="Pfam" id="PF00994">
    <property type="entry name" value="MoCF_biosynth"/>
    <property type="match status" value="1"/>
</dbReference>
<sequence>MSACACDGGQLRPLDEALAELLARAPRPPACESLALERALGRVLGEDLLAPMDLPHWDNSAMDGYALCSADLPRSGGSLTVGARIAAGDTRGMSLPLGQAARIFTGAPLPTGADCVVPQELCVVDGERVQLPPVSAGQHVRRRGEELRRGAPVLRAGQRLRPQELGLLASLGVATVSVRRRLRIGLLSSGDELREPGQTLLAGQIYNANRYCIGALLRGLGFEVHDEEVLADELVASRDALSLAASEWDALVTSGGVSVGEEDHLKRAIAELGEVNLWRLAIQPGKPFAFGSVAGKPWLGLPGNPAAALVTALLVARPFLLRQQGLFDVVPRPLALPAAFDWPQPRARRQYLRARLDERGRVEIHPQQGSAMLLAASWADGLAVIERGATLGVGDAIDFLPFSALMA</sequence>
<dbReference type="Proteomes" id="UP000433532">
    <property type="component" value="Unassembled WGS sequence"/>
</dbReference>
<evidence type="ECO:0000313" key="11">
    <source>
        <dbReference type="Proteomes" id="UP000194857"/>
    </source>
</evidence>
<comment type="pathway">
    <text evidence="2 6">Cofactor biosynthesis; molybdopterin biosynthesis.</text>
</comment>
<evidence type="ECO:0000256" key="3">
    <source>
        <dbReference type="ARBA" id="ARBA00010763"/>
    </source>
</evidence>
<dbReference type="CDD" id="cd00887">
    <property type="entry name" value="MoeA"/>
    <property type="match status" value="1"/>
</dbReference>
<dbReference type="RefSeq" id="WP_003114306.1">
    <property type="nucleotide sequence ID" value="NZ_AP014651.1"/>
</dbReference>
<organism evidence="10 11">
    <name type="scientific">Pseudomonas aeruginosa</name>
    <dbReference type="NCBI Taxonomy" id="287"/>
    <lineage>
        <taxon>Bacteria</taxon>
        <taxon>Pseudomonadati</taxon>
        <taxon>Pseudomonadota</taxon>
        <taxon>Gammaproteobacteria</taxon>
        <taxon>Pseudomonadales</taxon>
        <taxon>Pseudomonadaceae</taxon>
        <taxon>Pseudomonas</taxon>
    </lineage>
</organism>
<evidence type="ECO:0000259" key="7">
    <source>
        <dbReference type="SMART" id="SM00852"/>
    </source>
</evidence>
<comment type="catalytic activity">
    <reaction evidence="5">
        <text>adenylyl-molybdopterin + molybdate = Mo-molybdopterin + AMP + H(+)</text>
        <dbReference type="Rhea" id="RHEA:35047"/>
        <dbReference type="ChEBI" id="CHEBI:15378"/>
        <dbReference type="ChEBI" id="CHEBI:36264"/>
        <dbReference type="ChEBI" id="CHEBI:62727"/>
        <dbReference type="ChEBI" id="CHEBI:71302"/>
        <dbReference type="ChEBI" id="CHEBI:456215"/>
        <dbReference type="EC" id="2.10.1.1"/>
    </reaction>
</comment>
<evidence type="ECO:0000313" key="9">
    <source>
        <dbReference type="EMBL" id="MZZ10723.1"/>
    </source>
</evidence>
<comment type="function">
    <text evidence="1 6">Catalyzes the insertion of molybdate into adenylated molybdopterin with the concomitant release of AMP.</text>
</comment>
<keyword evidence="6" id="KW-0500">Molybdenum</keyword>
<dbReference type="GO" id="GO:0006777">
    <property type="term" value="P:Mo-molybdopterin cofactor biosynthetic process"/>
    <property type="evidence" value="ECO:0007669"/>
    <property type="project" value="UniProtKB-UniRule"/>
</dbReference>
<dbReference type="Gene3D" id="2.170.190.11">
    <property type="entry name" value="Molybdopterin biosynthesis moea protein, domain 3"/>
    <property type="match status" value="1"/>
</dbReference>
<dbReference type="UniPathway" id="UPA00344"/>
<dbReference type="AlphaFoldDB" id="A0A0C7D1A0"/>
<reference evidence="8 12" key="2">
    <citation type="submission" date="2019-11" db="EMBL/GenBank/DDBJ databases">
        <title>Genomes of ocular Pseudomonas aeruginosa isolates.</title>
        <authorList>
            <person name="Khan M."/>
            <person name="Rice S.A."/>
            <person name="Willcox M.D.P."/>
            <person name="Stapleton F."/>
        </authorList>
    </citation>
    <scope>NUCLEOTIDE SEQUENCE [LARGE SCALE GENOMIC DNA]</scope>
    <source>
        <strain evidence="8 12">PA221</strain>
    </source>
</reference>
<dbReference type="SMR" id="A0A0C7D1A0"/>
<comment type="caution">
    <text evidence="10">The sequence shown here is derived from an EMBL/GenBank/DDBJ whole genome shotgun (WGS) entry which is preliminary data.</text>
</comment>
<dbReference type="InterPro" id="IPR005110">
    <property type="entry name" value="MoeA_linker/N"/>
</dbReference>
<dbReference type="EMBL" id="WOAD01000011">
    <property type="protein sequence ID" value="MUI36325.1"/>
    <property type="molecule type" value="Genomic_DNA"/>
</dbReference>
<evidence type="ECO:0000313" key="10">
    <source>
        <dbReference type="EMBL" id="OTI56602.1"/>
    </source>
</evidence>
<evidence type="ECO:0000313" key="12">
    <source>
        <dbReference type="Proteomes" id="UP000433532"/>
    </source>
</evidence>
<evidence type="ECO:0000256" key="4">
    <source>
        <dbReference type="ARBA" id="ARBA00023150"/>
    </source>
</evidence>
<keyword evidence="6" id="KW-0460">Magnesium</keyword>
<name>A0A0C7D1A0_PSEAI</name>
<dbReference type="Gene3D" id="3.90.105.10">
    <property type="entry name" value="Molybdopterin biosynthesis moea protein, domain 2"/>
    <property type="match status" value="1"/>
</dbReference>
<dbReference type="Pfam" id="PF03453">
    <property type="entry name" value="MoeA_N"/>
    <property type="match status" value="1"/>
</dbReference>
<dbReference type="GO" id="GO:0061599">
    <property type="term" value="F:molybdopterin molybdotransferase activity"/>
    <property type="evidence" value="ECO:0007669"/>
    <property type="project" value="UniProtKB-UniRule"/>
</dbReference>
<comment type="cofactor">
    <cofactor evidence="6">
        <name>Mg(2+)</name>
        <dbReference type="ChEBI" id="CHEBI:18420"/>
    </cofactor>
</comment>
<reference evidence="9" key="3">
    <citation type="submission" date="2020-01" db="EMBL/GenBank/DDBJ databases">
        <title>Bacteria Cultured from War Wounds Associated with the Conflict in Eastern Ukraine.</title>
        <authorList>
            <person name="Snesrud E."/>
            <person name="Galac M.R."/>
            <person name="Mc Gann P."/>
            <person name="Valentine K."/>
            <person name="Viacheslav K."/>
        </authorList>
    </citation>
    <scope>NUCLEOTIDE SEQUENCE</scope>
    <source>
        <strain evidence="9">VNMU148</strain>
    </source>
</reference>
<dbReference type="SUPFAM" id="SSF63882">
    <property type="entry name" value="MoeA N-terminal region -like"/>
    <property type="match status" value="1"/>
</dbReference>
<dbReference type="Gene3D" id="2.40.340.10">
    <property type="entry name" value="MoeA, C-terminal, domain IV"/>
    <property type="match status" value="1"/>
</dbReference>
<comment type="similarity">
    <text evidence="3 6">Belongs to the MoeA family.</text>
</comment>
<dbReference type="Proteomes" id="UP000194857">
    <property type="component" value="Unassembled WGS sequence"/>
</dbReference>
<keyword evidence="6" id="KW-0479">Metal-binding</keyword>
<dbReference type="SMART" id="SM00852">
    <property type="entry name" value="MoCF_biosynth"/>
    <property type="match status" value="1"/>
</dbReference>
<dbReference type="InterPro" id="IPR038987">
    <property type="entry name" value="MoeA-like"/>
</dbReference>
<dbReference type="GO" id="GO:0046872">
    <property type="term" value="F:metal ion binding"/>
    <property type="evidence" value="ECO:0007669"/>
    <property type="project" value="UniProtKB-UniRule"/>
</dbReference>
<dbReference type="InterPro" id="IPR001453">
    <property type="entry name" value="MoaB/Mog_dom"/>
</dbReference>
<dbReference type="NCBIfam" id="NF045515">
    <property type="entry name" value="Glp_gephyrin"/>
    <property type="match status" value="1"/>
</dbReference>
<proteinExistence type="inferred from homology"/>
<keyword evidence="6 10" id="KW-0808">Transferase</keyword>
<evidence type="ECO:0000256" key="2">
    <source>
        <dbReference type="ARBA" id="ARBA00005046"/>
    </source>
</evidence>
<evidence type="ECO:0000256" key="5">
    <source>
        <dbReference type="ARBA" id="ARBA00047317"/>
    </source>
</evidence>
<evidence type="ECO:0000256" key="6">
    <source>
        <dbReference type="RuleBase" id="RU365090"/>
    </source>
</evidence>
<dbReference type="PANTHER" id="PTHR10192:SF5">
    <property type="entry name" value="GEPHYRIN"/>
    <property type="match status" value="1"/>
</dbReference>
<dbReference type="InterPro" id="IPR036688">
    <property type="entry name" value="MoeA_C_domain_IV_sf"/>
</dbReference>
<keyword evidence="4 6" id="KW-0501">Molybdenum cofactor biosynthesis</keyword>
<feature type="domain" description="MoaB/Mog" evidence="7">
    <location>
        <begin position="185"/>
        <end position="322"/>
    </location>
</feature>
<dbReference type="EC" id="2.10.1.1" evidence="6"/>
<reference evidence="10 11" key="1">
    <citation type="submission" date="2017-05" db="EMBL/GenBank/DDBJ databases">
        <authorList>
            <person name="Song R."/>
            <person name="Chenine A.L."/>
            <person name="Ruprecht R.M."/>
        </authorList>
    </citation>
    <scope>NUCLEOTIDE SEQUENCE [LARGE SCALE GENOMIC DNA]</scope>
    <source>
        <strain evidence="10 11">S567_C10_BS</strain>
    </source>
</reference>
<evidence type="ECO:0000256" key="1">
    <source>
        <dbReference type="ARBA" id="ARBA00002901"/>
    </source>
</evidence>
<dbReference type="EMBL" id="NFFZ01000021">
    <property type="protein sequence ID" value="OTI56602.1"/>
    <property type="molecule type" value="Genomic_DNA"/>
</dbReference>
<dbReference type="InterPro" id="IPR005111">
    <property type="entry name" value="MoeA_C_domain_IV"/>
</dbReference>
<dbReference type="Pfam" id="PF03454">
    <property type="entry name" value="MoeA_C"/>
    <property type="match status" value="1"/>
</dbReference>
<dbReference type="OMA" id="SCIICSY"/>
<dbReference type="FunFam" id="2.170.190.11:FF:000004">
    <property type="entry name" value="Molybdopterin molybdenumtransferase"/>
    <property type="match status" value="1"/>
</dbReference>
<dbReference type="EMBL" id="WXZT01000001">
    <property type="protein sequence ID" value="MZZ10723.1"/>
    <property type="molecule type" value="Genomic_DNA"/>
</dbReference>
<dbReference type="Proteomes" id="UP000644192">
    <property type="component" value="Unassembled WGS sequence"/>
</dbReference>
<dbReference type="GO" id="GO:0005829">
    <property type="term" value="C:cytosol"/>
    <property type="evidence" value="ECO:0007669"/>
    <property type="project" value="TreeGrafter"/>
</dbReference>
<dbReference type="SUPFAM" id="SSF53218">
    <property type="entry name" value="Molybdenum cofactor biosynthesis proteins"/>
    <property type="match status" value="1"/>
</dbReference>
<evidence type="ECO:0000313" key="8">
    <source>
        <dbReference type="EMBL" id="MUI36325.1"/>
    </source>
</evidence>
<dbReference type="InterPro" id="IPR036135">
    <property type="entry name" value="MoeA_linker/N_sf"/>
</dbReference>
<dbReference type="SUPFAM" id="SSF63867">
    <property type="entry name" value="MoeA C-terminal domain-like"/>
    <property type="match status" value="1"/>
</dbReference>